<dbReference type="EMBL" id="MF197535">
    <property type="protein sequence ID" value="AVM80961.1"/>
    <property type="molecule type" value="Genomic_DNA"/>
</dbReference>
<dbReference type="AlphaFoldDB" id="A0A2P1G7M8"/>
<proteinExistence type="predicted"/>
<keyword evidence="1" id="KW-0694">RNA-binding</keyword>
<dbReference type="SMART" id="SM00363">
    <property type="entry name" value="S4"/>
    <property type="match status" value="1"/>
</dbReference>
<reference evidence="3" key="1">
    <citation type="journal article" date="2018" name="Sci. Rep.">
        <title>Genome sequencing of Prototheca zopfii genotypes 1 and 2 provides evidence of a severe reduction in organellar genomes.</title>
        <authorList>
            <person name="Severgnini M."/>
            <person name="Lazzari B."/>
            <person name="Capra E."/>
            <person name="Chessa S."/>
            <person name="Luini M."/>
            <person name="Bordoni R."/>
            <person name="Castiglioni B."/>
            <person name="Ricchi M."/>
            <person name="Cremonesi P."/>
        </authorList>
    </citation>
    <scope>NUCLEOTIDE SEQUENCE</scope>
    <source>
        <strain evidence="3">SAG 2063</strain>
    </source>
</reference>
<dbReference type="Gene3D" id="1.10.1050.10">
    <property type="entry name" value="Ribosomal Protein S4 Delta 41, Chain A, domain 1"/>
    <property type="match status" value="1"/>
</dbReference>
<dbReference type="CDD" id="cd00165">
    <property type="entry name" value="S4"/>
    <property type="match status" value="1"/>
</dbReference>
<keyword evidence="3" id="KW-0934">Plastid</keyword>
<accession>A0A2P1G7M8</accession>
<dbReference type="GO" id="GO:0003723">
    <property type="term" value="F:RNA binding"/>
    <property type="evidence" value="ECO:0007669"/>
    <property type="project" value="UniProtKB-KW"/>
</dbReference>
<keyword evidence="3" id="KW-0689">Ribosomal protein</keyword>
<gene>
    <name evidence="3" type="primary">rps4</name>
</gene>
<evidence type="ECO:0000259" key="2">
    <source>
        <dbReference type="SMART" id="SM00363"/>
    </source>
</evidence>
<geneLocation type="plastid" evidence="3"/>
<keyword evidence="3" id="KW-0687">Ribonucleoprotein</keyword>
<dbReference type="InterPro" id="IPR036986">
    <property type="entry name" value="S4_RNA-bd_sf"/>
</dbReference>
<sequence>MTHIKKRRFINIMRLGNIPGLTTKTTQLLRRKRSRKFLKPKKFKKRKKNFLNFSIIKKSFKFQYKKLFNTSYYANTYLYKEQIKKLLENKKRKRRVSFLKFYVYQNFLNFNNILNGNGTYLLLKYSKYLYQFKERQKIKLHYQLKDYQLEKLAKKFINNKNDEIFQKTLNSRLDTIIFNNNKSVKSMKHAKQLITHKKVKINNKIVNKPNYICKENDKISCKLNNNKLLRFKYYSYKTNKSKGKQLIFANYTTLLEYYLKKI</sequence>
<dbReference type="PROSITE" id="PS50889">
    <property type="entry name" value="S4"/>
    <property type="match status" value="1"/>
</dbReference>
<evidence type="ECO:0000256" key="1">
    <source>
        <dbReference type="PROSITE-ProRule" id="PRU00182"/>
    </source>
</evidence>
<dbReference type="GO" id="GO:0005840">
    <property type="term" value="C:ribosome"/>
    <property type="evidence" value="ECO:0007669"/>
    <property type="project" value="UniProtKB-KW"/>
</dbReference>
<feature type="domain" description="RNA-binding S4" evidence="2">
    <location>
        <begin position="171"/>
        <end position="237"/>
    </location>
</feature>
<dbReference type="InterPro" id="IPR002942">
    <property type="entry name" value="S4_RNA-bd"/>
</dbReference>
<protein>
    <submittedName>
        <fullName evidence="3">Ribosomal protein S4</fullName>
    </submittedName>
</protein>
<dbReference type="SUPFAM" id="SSF55174">
    <property type="entry name" value="Alpha-L RNA-binding motif"/>
    <property type="match status" value="1"/>
</dbReference>
<name>A0A2P1G7M8_9CHLO</name>
<evidence type="ECO:0000313" key="3">
    <source>
        <dbReference type="EMBL" id="AVM80961.1"/>
    </source>
</evidence>
<dbReference type="Pfam" id="PF01479">
    <property type="entry name" value="S4"/>
    <property type="match status" value="1"/>
</dbReference>
<organism evidence="3">
    <name type="scientific">Prototheca zopfii</name>
    <dbReference type="NCBI Taxonomy" id="3112"/>
    <lineage>
        <taxon>Eukaryota</taxon>
        <taxon>Viridiplantae</taxon>
        <taxon>Chlorophyta</taxon>
        <taxon>core chlorophytes</taxon>
        <taxon>Trebouxiophyceae</taxon>
        <taxon>Chlorellales</taxon>
        <taxon>Chlorellaceae</taxon>
        <taxon>Prototheca</taxon>
    </lineage>
</organism>
<dbReference type="Gene3D" id="3.10.290.10">
    <property type="entry name" value="RNA-binding S4 domain"/>
    <property type="match status" value="1"/>
</dbReference>